<dbReference type="PANTHER" id="PTHR43135">
    <property type="entry name" value="ALPHA-D-RIBOSE 1-METHYLPHOSPHONATE 5-TRIPHOSPHATE DIPHOSPHATASE"/>
    <property type="match status" value="1"/>
</dbReference>
<protein>
    <submittedName>
        <fullName evidence="2">Imidazolonepropionase</fullName>
    </submittedName>
</protein>
<dbReference type="CDD" id="cd01299">
    <property type="entry name" value="Met_dep_hydrolase_A"/>
    <property type="match status" value="1"/>
</dbReference>
<evidence type="ECO:0000259" key="1">
    <source>
        <dbReference type="Pfam" id="PF01979"/>
    </source>
</evidence>
<keyword evidence="3" id="KW-1185">Reference proteome</keyword>
<dbReference type="SUPFAM" id="SSF51556">
    <property type="entry name" value="Metallo-dependent hydrolases"/>
    <property type="match status" value="1"/>
</dbReference>
<dbReference type="Gene3D" id="3.20.20.140">
    <property type="entry name" value="Metal-dependent hydrolases"/>
    <property type="match status" value="1"/>
</dbReference>
<evidence type="ECO:0000313" key="3">
    <source>
        <dbReference type="Proteomes" id="UP000199501"/>
    </source>
</evidence>
<sequence length="409" mass="42685">MSSTLYTARQVLTGDGAVIDDGAVLVEHGGITAVGPRAGLSAPGARVVAWSGTLLPGLIDAHVHLGLDAGPDPLARVLRERPNRQLLLMARNARELLSAGVTTARDLGSLGLLATDLRDAVAAGTLRGPRLLVANRPLTRPRGHCWHFGGGSATPDDLLRLIRTQDAAGTDVVKVMVTGGNSTPGSRSWQTQFSRADLSLIVAEARRLGRPVAAHAHGADGIRLAVECGVDTLEHCTWQTESGFDGYSAALADQIARAGIAVCATFNPRLAAHPEFAERRRQVVTDMRERGVRFISGTDAGVAGTPHRDHAAALLAMAGYGFTPAEVIRAATADAATALGVGDRTGSLAPGKDADLLLVDADPLTDLTALRDPALVVTRGVEFHPDKRETPTPAEDSRAVRAMLTAAAS</sequence>
<dbReference type="GO" id="GO:0016810">
    <property type="term" value="F:hydrolase activity, acting on carbon-nitrogen (but not peptide) bonds"/>
    <property type="evidence" value="ECO:0007669"/>
    <property type="project" value="InterPro"/>
</dbReference>
<proteinExistence type="predicted"/>
<dbReference type="Gene3D" id="2.30.40.10">
    <property type="entry name" value="Urease, subunit C, domain 1"/>
    <property type="match status" value="1"/>
</dbReference>
<dbReference type="InterPro" id="IPR011059">
    <property type="entry name" value="Metal-dep_hydrolase_composite"/>
</dbReference>
<dbReference type="InterPro" id="IPR032466">
    <property type="entry name" value="Metal_Hydrolase"/>
</dbReference>
<reference evidence="3" key="1">
    <citation type="submission" date="2016-10" db="EMBL/GenBank/DDBJ databases">
        <authorList>
            <person name="Varghese N."/>
            <person name="Submissions S."/>
        </authorList>
    </citation>
    <scope>NUCLEOTIDE SEQUENCE [LARGE SCALE GENOMIC DNA]</scope>
    <source>
        <strain evidence="3">IBRC-M 10403</strain>
    </source>
</reference>
<evidence type="ECO:0000313" key="2">
    <source>
        <dbReference type="EMBL" id="SDD34709.1"/>
    </source>
</evidence>
<dbReference type="InterPro" id="IPR057744">
    <property type="entry name" value="OTAase-like"/>
</dbReference>
<gene>
    <name evidence="2" type="ORF">SAMN05216174_11037</name>
</gene>
<dbReference type="OrthoDB" id="3514520at2"/>
<dbReference type="Pfam" id="PF01979">
    <property type="entry name" value="Amidohydro_1"/>
    <property type="match status" value="1"/>
</dbReference>
<dbReference type="AlphaFoldDB" id="A0A1G6U037"/>
<name>A0A1G6U037_9PSEU</name>
<dbReference type="EMBL" id="FMZZ01000010">
    <property type="protein sequence ID" value="SDD34709.1"/>
    <property type="molecule type" value="Genomic_DNA"/>
</dbReference>
<dbReference type="PANTHER" id="PTHR43135:SF3">
    <property type="entry name" value="ALPHA-D-RIBOSE 1-METHYLPHOSPHONATE 5-TRIPHOSPHATE DIPHOSPHATASE"/>
    <property type="match status" value="1"/>
</dbReference>
<dbReference type="InterPro" id="IPR006680">
    <property type="entry name" value="Amidohydro-rel"/>
</dbReference>
<dbReference type="Proteomes" id="UP000199501">
    <property type="component" value="Unassembled WGS sequence"/>
</dbReference>
<organism evidence="2 3">
    <name type="scientific">Actinokineospora iranica</name>
    <dbReference type="NCBI Taxonomy" id="1271860"/>
    <lineage>
        <taxon>Bacteria</taxon>
        <taxon>Bacillati</taxon>
        <taxon>Actinomycetota</taxon>
        <taxon>Actinomycetes</taxon>
        <taxon>Pseudonocardiales</taxon>
        <taxon>Pseudonocardiaceae</taxon>
        <taxon>Actinokineospora</taxon>
    </lineage>
</organism>
<dbReference type="RefSeq" id="WP_091453268.1">
    <property type="nucleotide sequence ID" value="NZ_FMZZ01000010.1"/>
</dbReference>
<dbReference type="InterPro" id="IPR051781">
    <property type="entry name" value="Metallo-dep_Hydrolase"/>
</dbReference>
<feature type="domain" description="Amidohydrolase-related" evidence="1">
    <location>
        <begin position="53"/>
        <end position="376"/>
    </location>
</feature>
<dbReference type="STRING" id="1271860.SAMN05216174_11037"/>
<accession>A0A1G6U037</accession>
<dbReference type="SUPFAM" id="SSF51338">
    <property type="entry name" value="Composite domain of metallo-dependent hydrolases"/>
    <property type="match status" value="1"/>
</dbReference>